<evidence type="ECO:0000256" key="8">
    <source>
        <dbReference type="ARBA" id="ARBA00023163"/>
    </source>
</evidence>
<sequence length="894" mass="98976">MSAAHCGWEDLDFRAIFGEETLENRESVDIAPDDCASFFIFSRDQANSSVSQPVCIPHNEHQIHSSTHSSASCLQDYRTYDSSSEIQDYTCSSSFGPKSFECPSIQITSISPSCHQDIGTFENAENNRPERDYMDRPLRDHLCLHLEPSFREPSLSPSPGSSISSRSWISDASSCESLSHIYDDLDSELNEAAARFTLGSPLTSPSGSPREHPVEKTWHVCSVSPSSRQSPCHSPRNSITDENWLSPRPSSKPPSRPTSPCGKRRHSSADIFYSGLVSPHYSPATSPGPSPRGSITEDSWLNASPHPVPSLSLYQCWQETAIPLKTRKTSEDHSARLAGKTELNTEDLACLSPTVDMPTDESACSQHPVIQDSSTDQFLSVPSHFTWNKHKSGHTPVFRTSSLPPLDWALPSRYGQYELKVDVQPKTHHRAHYETEGSRGAVKAVTGNHPIVKLTGYTEKPLNLQMFIGTADDRYVRPHAFYQVHRITGKTVATASQEIVITNTKVLEIPLLPENNMTASIDCAGILKLRNSDIELRKGETDIGRKNTRVRLVFRVHIPQTSGKVLSLQAASVPIECSQRSAQELPQVEKYSINSCSVNGGLELVITGSNFMPDSKVIFLEKGQDGCTHWEAEGKTVFKKCQMNNIVVEIPAYHNKTIAADVQVQFYVCNGKRKRSQSQRFNYTPVLLKQENLEDGDLQEATAVSLAKGRGISDLRMIHTSLLFQDQRSICKTLKSSSPPGVECPTQPTFTSSLKHEIPQISKIQEPCTSSSPSTADPETMENYPVSIYSSPQKQSMPYQCFSPDIPVLPSSSLTAMPHTGQPSSHTHDCRLRGISLSPTITHPRQNSASSHPTDMSLGIKAELVDHDINFQTKDLEDITLDDVAEIIRRDMSH</sequence>
<dbReference type="Xenbase" id="XB-GENE-493918">
    <property type="gene designation" value="nfatc3"/>
</dbReference>
<evidence type="ECO:0000313" key="12">
    <source>
        <dbReference type="EMBL" id="AAI68023.1"/>
    </source>
</evidence>
<evidence type="ECO:0000313" key="15">
    <source>
        <dbReference type="Proteomes" id="UP000008143"/>
    </source>
</evidence>
<dbReference type="OMA" id="QPMPYQT"/>
<dbReference type="GeneTree" id="ENSGT00940000156131"/>
<reference evidence="12" key="2">
    <citation type="submission" date="2008-07" db="EMBL/GenBank/DDBJ databases">
        <authorList>
            <consortium name="NIH - Xenopus Gene Collection (XGC) project"/>
        </authorList>
    </citation>
    <scope>NUCLEOTIDE SEQUENCE [LARGE SCALE MRNA]</scope>
    <source>
        <tissue evidence="12">Testes</tissue>
    </source>
</reference>
<keyword evidence="8" id="KW-0804">Transcription</keyword>
<feature type="compositionally biased region" description="Polar residues" evidence="10">
    <location>
        <begin position="225"/>
        <end position="243"/>
    </location>
</feature>
<dbReference type="Ensembl" id="ENSXETT00000007515">
    <property type="protein sequence ID" value="ENSXETP00000007515"/>
    <property type="gene ID" value="ENSXETG00000003471"/>
</dbReference>
<keyword evidence="6" id="KW-0805">Transcription regulation</keyword>
<dbReference type="PRINTS" id="PR01789">
    <property type="entry name" value="NUCFACTORATC"/>
</dbReference>
<dbReference type="InterPro" id="IPR008967">
    <property type="entry name" value="p53-like_TF_DNA-bd_sf"/>
</dbReference>
<accession>B4F6V2</accession>
<dbReference type="GO" id="GO:0033173">
    <property type="term" value="P:calcineurin-NFAT signaling cascade"/>
    <property type="evidence" value="ECO:0000318"/>
    <property type="project" value="GO_Central"/>
</dbReference>
<dbReference type="PaxDb" id="8364-ENSXETP00000012789"/>
<dbReference type="OrthoDB" id="5346094at2759"/>
<evidence type="ECO:0000256" key="7">
    <source>
        <dbReference type="ARBA" id="ARBA00023125"/>
    </source>
</evidence>
<dbReference type="PANTHER" id="PTHR12533:SF6">
    <property type="entry name" value="NUCLEAR FACTOR OF ACTIVATED T-CELLS, CYTOPLASMIC 3"/>
    <property type="match status" value="1"/>
</dbReference>
<evidence type="ECO:0000256" key="6">
    <source>
        <dbReference type="ARBA" id="ARBA00023015"/>
    </source>
</evidence>
<dbReference type="Proteomes" id="UP000008143">
    <property type="component" value="Chromosome 4"/>
</dbReference>
<dbReference type="CDD" id="cd01178">
    <property type="entry name" value="IPT_NFAT"/>
    <property type="match status" value="1"/>
</dbReference>
<reference evidence="16" key="1">
    <citation type="journal article" date="2002" name="Dev. Dyn.">
        <title>Genetic and genomic tools for Xenopus research: The NIH Xenopus initiative.</title>
        <authorList>
            <person name="Klein S.L."/>
            <person name="Strausberg R.L."/>
            <person name="Wagner L."/>
            <person name="Pontius J."/>
            <person name="Clifton S.W."/>
            <person name="Richardson P."/>
        </authorList>
    </citation>
    <scope>NUCLEOTIDE SEQUENCE</scope>
</reference>
<comment type="subcellular location">
    <subcellularLocation>
        <location evidence="2">Cytoplasm</location>
    </subcellularLocation>
    <subcellularLocation>
        <location evidence="1">Nucleus</location>
    </subcellularLocation>
</comment>
<feature type="region of interest" description="Disordered" evidence="10">
    <location>
        <begin position="225"/>
        <end position="265"/>
    </location>
</feature>
<dbReference type="RefSeq" id="NP_001135546.1">
    <property type="nucleotide sequence ID" value="NM_001142074.1"/>
</dbReference>
<dbReference type="GeneTree" id="ENSGT00940000159430"/>
<dbReference type="GeneID" id="100216091"/>
<dbReference type="Bgee" id="ENSXETG00000003471">
    <property type="expression patterns" value="Expressed in ovary and 12 other cell types or tissues"/>
</dbReference>
<protein>
    <submittedName>
        <fullName evidence="16">Nuclear factor of activated T-cells, cytoplasmic 3</fullName>
    </submittedName>
    <submittedName>
        <fullName evidence="14">Nuclear factor of-activated T cells 3</fullName>
    </submittedName>
    <submittedName>
        <fullName evidence="13">Solute carrier family 2, facilitated glucose transporter member 10</fullName>
    </submittedName>
</protein>
<organism evidence="12">
    <name type="scientific">Xenopus tropicalis</name>
    <name type="common">Western clawed frog</name>
    <name type="synonym">Silurana tropicalis</name>
    <dbReference type="NCBI Taxonomy" id="8364"/>
    <lineage>
        <taxon>Eukaryota</taxon>
        <taxon>Metazoa</taxon>
        <taxon>Chordata</taxon>
        <taxon>Craniata</taxon>
        <taxon>Vertebrata</taxon>
        <taxon>Euteleostomi</taxon>
        <taxon>Amphibia</taxon>
        <taxon>Batrachia</taxon>
        <taxon>Anura</taxon>
        <taxon>Pipoidea</taxon>
        <taxon>Pipidae</taxon>
        <taxon>Xenopodinae</taxon>
        <taxon>Xenopus</taxon>
        <taxon>Silurana</taxon>
    </lineage>
</organism>
<reference evidence="14" key="4">
    <citation type="submission" date="2011-06" db="UniProtKB">
        <authorList>
            <consortium name="Ensembl"/>
        </authorList>
    </citation>
    <scope>IDENTIFICATION</scope>
</reference>
<keyword evidence="5" id="KW-0677">Repeat</keyword>
<name>B4F6V2_XENTR</name>
<evidence type="ECO:0000256" key="9">
    <source>
        <dbReference type="ARBA" id="ARBA00023242"/>
    </source>
</evidence>
<accession>F6UY60</accession>
<dbReference type="Gene3D" id="2.60.40.340">
    <property type="entry name" value="Rel homology domain (RHD), DNA-binding domain"/>
    <property type="match status" value="1"/>
</dbReference>
<dbReference type="GO" id="GO:0000981">
    <property type="term" value="F:DNA-binding transcription factor activity, RNA polymerase II-specific"/>
    <property type="evidence" value="ECO:0000318"/>
    <property type="project" value="GO_Central"/>
</dbReference>
<dbReference type="CDD" id="cd07881">
    <property type="entry name" value="RHD-n_NFAT"/>
    <property type="match status" value="1"/>
</dbReference>
<dbReference type="Gene3D" id="2.60.40.10">
    <property type="entry name" value="Immunoglobulins"/>
    <property type="match status" value="1"/>
</dbReference>
<dbReference type="AGR" id="Xenbase:XB-GENE-493918"/>
<dbReference type="InterPro" id="IPR014756">
    <property type="entry name" value="Ig_E-set"/>
</dbReference>
<dbReference type="Reactome" id="R-XTR-2871809">
    <property type="pathway name" value="FCERI mediated Ca+2 mobilization"/>
</dbReference>
<keyword evidence="4" id="KW-0597">Phosphoprotein</keyword>
<dbReference type="Reactome" id="R-XTR-5607763">
    <property type="pathway name" value="CLEC7A (Dectin-1) induces NFAT activation"/>
</dbReference>
<evidence type="ECO:0000259" key="11">
    <source>
        <dbReference type="PROSITE" id="PS50254"/>
    </source>
</evidence>
<keyword evidence="9" id="KW-0539">Nucleus</keyword>
<dbReference type="eggNOG" id="ENOG502QWQ4">
    <property type="taxonomic scope" value="Eukaryota"/>
</dbReference>
<dbReference type="GO" id="GO:0045944">
    <property type="term" value="P:positive regulation of transcription by RNA polymerase II"/>
    <property type="evidence" value="ECO:0000318"/>
    <property type="project" value="GO_Central"/>
</dbReference>
<dbReference type="InterPro" id="IPR013783">
    <property type="entry name" value="Ig-like_fold"/>
</dbReference>
<dbReference type="CTD" id="4775"/>
<dbReference type="FunFam" id="2.60.40.340:FF:000001">
    <property type="entry name" value="Nuclear factor of activated T-cells, cytoplasmic, calcineurin-dependent 2"/>
    <property type="match status" value="1"/>
</dbReference>
<evidence type="ECO:0000256" key="3">
    <source>
        <dbReference type="ARBA" id="ARBA00022490"/>
    </source>
</evidence>
<dbReference type="HOGENOM" id="CLU_010185_0_0_1"/>
<dbReference type="EMBL" id="BC168023">
    <property type="protein sequence ID" value="AAI68023.1"/>
    <property type="molecule type" value="mRNA"/>
</dbReference>
<dbReference type="PANTHER" id="PTHR12533">
    <property type="entry name" value="NFAT"/>
    <property type="match status" value="1"/>
</dbReference>
<dbReference type="STRING" id="8364.ENSXETP00000007515"/>
<proteinExistence type="evidence at transcript level"/>
<dbReference type="Ensembl" id="ENSXETT00000012789">
    <property type="protein sequence ID" value="ENSXETP00000012789"/>
    <property type="gene ID" value="ENSXETG00000005812"/>
</dbReference>
<feature type="region of interest" description="Disordered" evidence="10">
    <location>
        <begin position="280"/>
        <end position="301"/>
    </location>
</feature>
<evidence type="ECO:0000313" key="14">
    <source>
        <dbReference type="Ensembl" id="ENSXETP00000012789"/>
    </source>
</evidence>
<dbReference type="SUPFAM" id="SSF81296">
    <property type="entry name" value="E set domains"/>
    <property type="match status" value="1"/>
</dbReference>
<feature type="domain" description="RHD" evidence="11">
    <location>
        <begin position="401"/>
        <end position="582"/>
    </location>
</feature>
<dbReference type="FunFam" id="2.60.40.10:FF:000040">
    <property type="entry name" value="Nuclear factor of activated T-cells, cytoplasmic, calcineurin-dependent 2"/>
    <property type="match status" value="1"/>
</dbReference>
<reference evidence="13" key="3">
    <citation type="journal article" date="2010" name="Science">
        <title>The genome of the Western clawed frog Xenopus tropicalis.</title>
        <authorList>
            <person name="Hellsten U."/>
            <person name="Harland R.M."/>
            <person name="Gilchrist M.J."/>
            <person name="Hendrix D."/>
            <person name="Jurka J."/>
            <person name="Kapitonov V."/>
            <person name="Ovcharenko I."/>
            <person name="Putnam N.H."/>
            <person name="Shu S."/>
            <person name="Taher L."/>
            <person name="Blitz I.L."/>
            <person name="Blumberg B."/>
            <person name="Dichmann D.S."/>
            <person name="Dubchak I."/>
            <person name="Amaya E."/>
            <person name="Detter J.C."/>
            <person name="Fletcher R."/>
            <person name="Gerhard D.S."/>
            <person name="Goodstein D."/>
            <person name="Graves T."/>
            <person name="Grigoriev I.V."/>
            <person name="Grimwood J."/>
            <person name="Kawashima T."/>
            <person name="Lindquist E."/>
            <person name="Lucas S.M."/>
            <person name="Mead P.E."/>
            <person name="Mitros T."/>
            <person name="Ogino H."/>
            <person name="Ohta Y."/>
            <person name="Poliakov A.V."/>
            <person name="Pollet N."/>
            <person name="Robert J."/>
            <person name="Salamov A."/>
            <person name="Sater A.K."/>
            <person name="Schmutz J."/>
            <person name="Terry A."/>
            <person name="Vize P.D."/>
            <person name="Warren W.C."/>
            <person name="Wells D."/>
            <person name="Wills A."/>
            <person name="Wilson R.K."/>
            <person name="Zimmerman L.B."/>
            <person name="Zorn A.M."/>
            <person name="Grainger R."/>
            <person name="Grammer T."/>
            <person name="Khokha M.K."/>
            <person name="Richardson P.M."/>
            <person name="Rokhsar D.S."/>
        </authorList>
    </citation>
    <scope>NUCLEOTIDE SEQUENCE [LARGE SCALE GENOMIC DNA]</scope>
    <source>
        <strain evidence="13">Nigerian</strain>
    </source>
</reference>
<dbReference type="GO" id="GO:0005667">
    <property type="term" value="C:transcription regulator complex"/>
    <property type="evidence" value="ECO:0000318"/>
    <property type="project" value="GO_Central"/>
</dbReference>
<dbReference type="InterPro" id="IPR032397">
    <property type="entry name" value="RHD_dimer"/>
</dbReference>
<keyword evidence="15" id="KW-1185">Reference proteome</keyword>
<evidence type="ECO:0000256" key="5">
    <source>
        <dbReference type="ARBA" id="ARBA00022737"/>
    </source>
</evidence>
<dbReference type="KEGG" id="xtr:100216091"/>
<evidence type="ECO:0000313" key="16">
    <source>
        <dbReference type="RefSeq" id="NP_001135546.1"/>
    </source>
</evidence>
<evidence type="ECO:0000256" key="1">
    <source>
        <dbReference type="ARBA" id="ARBA00004123"/>
    </source>
</evidence>
<dbReference type="Xenbase" id="XB-GENE-950490">
    <property type="gene designation" value="slc2a10"/>
</dbReference>
<dbReference type="InterPro" id="IPR037059">
    <property type="entry name" value="RHD_DNA_bind_dom_sf"/>
</dbReference>
<reference evidence="16" key="5">
    <citation type="submission" date="2025-04" db="UniProtKB">
        <authorList>
            <consortium name="RefSeq"/>
        </authorList>
    </citation>
    <scope>IDENTIFICATION</scope>
</reference>
<evidence type="ECO:0000256" key="4">
    <source>
        <dbReference type="ARBA" id="ARBA00022553"/>
    </source>
</evidence>
<dbReference type="GO" id="GO:0005737">
    <property type="term" value="C:cytoplasm"/>
    <property type="evidence" value="ECO:0007669"/>
    <property type="project" value="UniProtKB-SubCell"/>
</dbReference>
<dbReference type="AlphaFoldDB" id="B4F6V2"/>
<evidence type="ECO:0000256" key="2">
    <source>
        <dbReference type="ARBA" id="ARBA00004496"/>
    </source>
</evidence>
<dbReference type="InterPro" id="IPR002909">
    <property type="entry name" value="IPT_dom"/>
</dbReference>
<evidence type="ECO:0000256" key="10">
    <source>
        <dbReference type="SAM" id="MobiDB-lite"/>
    </source>
</evidence>
<dbReference type="SMART" id="SM00429">
    <property type="entry name" value="IPT"/>
    <property type="match status" value="1"/>
</dbReference>
<evidence type="ECO:0000313" key="17">
    <source>
        <dbReference type="Xenbase" id="XB-GENE-493918"/>
    </source>
</evidence>
<keyword evidence="3" id="KW-0963">Cytoplasm</keyword>
<dbReference type="GO" id="GO:0000978">
    <property type="term" value="F:RNA polymerase II cis-regulatory region sequence-specific DNA binding"/>
    <property type="evidence" value="ECO:0000318"/>
    <property type="project" value="GO_Central"/>
</dbReference>
<dbReference type="Pfam" id="PF00554">
    <property type="entry name" value="RHD_DNA_bind"/>
    <property type="match status" value="1"/>
</dbReference>
<evidence type="ECO:0000313" key="13">
    <source>
        <dbReference type="Ensembl" id="ENSXETP00000007515"/>
    </source>
</evidence>
<dbReference type="PROSITE" id="PS50254">
    <property type="entry name" value="REL_2"/>
    <property type="match status" value="1"/>
</dbReference>
<dbReference type="Ensembl" id="ENSXETT00000120224">
    <property type="protein sequence ID" value="ENSXETP00000108019"/>
    <property type="gene ID" value="ENSXETG00000005812"/>
</dbReference>
<dbReference type="InterPro" id="IPR008366">
    <property type="entry name" value="NFAT"/>
</dbReference>
<gene>
    <name evidence="14 16 17" type="primary">nfatc3</name>
    <name evidence="16" type="synonym">nf-at</name>
    <name evidence="16" type="synonym">nfat4</name>
    <name evidence="16" type="synonym">nfatx</name>
    <name evidence="13" type="synonym">slc2a10</name>
</gene>
<dbReference type="SUPFAM" id="SSF49417">
    <property type="entry name" value="p53-like transcription factors"/>
    <property type="match status" value="1"/>
</dbReference>
<dbReference type="ExpressionAtlas" id="B4F6V2">
    <property type="expression patterns" value="baseline"/>
</dbReference>
<keyword evidence="7" id="KW-0238">DNA-binding</keyword>
<dbReference type="Pfam" id="PF16179">
    <property type="entry name" value="RHD_dimer"/>
    <property type="match status" value="1"/>
</dbReference>
<dbReference type="GO" id="GO:0005634">
    <property type="term" value="C:nucleus"/>
    <property type="evidence" value="ECO:0000318"/>
    <property type="project" value="GO_Central"/>
</dbReference>
<dbReference type="InterPro" id="IPR011539">
    <property type="entry name" value="RHD_DNA_bind_dom"/>
</dbReference>